<reference evidence="2" key="1">
    <citation type="journal article" date="2013" name="Genetics">
        <title>The draft genome and transcriptome of Panagrellus redivivus are shaped by the harsh demands of a free-living lifestyle.</title>
        <authorList>
            <person name="Srinivasan J."/>
            <person name="Dillman A.R."/>
            <person name="Macchietto M.G."/>
            <person name="Heikkinen L."/>
            <person name="Lakso M."/>
            <person name="Fracchia K.M."/>
            <person name="Antoshechkin I."/>
            <person name="Mortazavi A."/>
            <person name="Wong G."/>
            <person name="Sternberg P.W."/>
        </authorList>
    </citation>
    <scope>NUCLEOTIDE SEQUENCE [LARGE SCALE GENOMIC DNA]</scope>
    <source>
        <strain evidence="2">MT8872</strain>
    </source>
</reference>
<feature type="region of interest" description="Disordered" evidence="1">
    <location>
        <begin position="1"/>
        <end position="29"/>
    </location>
</feature>
<protein>
    <submittedName>
        <fullName evidence="3">PDZ domain-containing protein</fullName>
    </submittedName>
</protein>
<name>A0A7E4W297_PANRE</name>
<proteinExistence type="predicted"/>
<organism evidence="2 3">
    <name type="scientific">Panagrellus redivivus</name>
    <name type="common">Microworm</name>
    <dbReference type="NCBI Taxonomy" id="6233"/>
    <lineage>
        <taxon>Eukaryota</taxon>
        <taxon>Metazoa</taxon>
        <taxon>Ecdysozoa</taxon>
        <taxon>Nematoda</taxon>
        <taxon>Chromadorea</taxon>
        <taxon>Rhabditida</taxon>
        <taxon>Tylenchina</taxon>
        <taxon>Panagrolaimomorpha</taxon>
        <taxon>Panagrolaimoidea</taxon>
        <taxon>Panagrolaimidae</taxon>
        <taxon>Panagrellus</taxon>
    </lineage>
</organism>
<accession>A0A7E4W297</accession>
<evidence type="ECO:0000256" key="1">
    <source>
        <dbReference type="SAM" id="MobiDB-lite"/>
    </source>
</evidence>
<dbReference type="WBParaSite" id="Pan_g6127.t1">
    <property type="protein sequence ID" value="Pan_g6127.t1"/>
    <property type="gene ID" value="Pan_g6127"/>
</dbReference>
<evidence type="ECO:0000313" key="3">
    <source>
        <dbReference type="WBParaSite" id="Pan_g6127.t1"/>
    </source>
</evidence>
<dbReference type="Proteomes" id="UP000492821">
    <property type="component" value="Unassembled WGS sequence"/>
</dbReference>
<evidence type="ECO:0000313" key="2">
    <source>
        <dbReference type="Proteomes" id="UP000492821"/>
    </source>
</evidence>
<sequence>MKLRLTSLHRNANGMYENSTKKSKNDKYNGLTAHSLQKPAVVASIQRSQVGTPEAMHVSVTRCRLEDASGLTFKLKDTMVTTNAGWRGWAVNREEDFAK</sequence>
<dbReference type="AlphaFoldDB" id="A0A7E4W297"/>
<keyword evidence="2" id="KW-1185">Reference proteome</keyword>
<reference evidence="3" key="2">
    <citation type="submission" date="2020-10" db="UniProtKB">
        <authorList>
            <consortium name="WormBaseParasite"/>
        </authorList>
    </citation>
    <scope>IDENTIFICATION</scope>
</reference>